<dbReference type="GO" id="GO:0030833">
    <property type="term" value="P:regulation of actin filament polymerization"/>
    <property type="evidence" value="ECO:0007669"/>
    <property type="project" value="TreeGrafter"/>
</dbReference>
<dbReference type="PIRSF" id="PIRSF037634">
    <property type="entry name" value="HS1-associating_X-1"/>
    <property type="match status" value="1"/>
</dbReference>
<name>A0A8T2IGV6_9PIPI</name>
<protein>
    <recommendedName>
        <fullName evidence="4">HCLS1-associated protein X-1</fullName>
    </recommendedName>
</protein>
<gene>
    <name evidence="2" type="ORF">GDO86_019459</name>
</gene>
<dbReference type="GO" id="GO:0030136">
    <property type="term" value="C:clathrin-coated vesicle"/>
    <property type="evidence" value="ECO:0007669"/>
    <property type="project" value="TreeGrafter"/>
</dbReference>
<dbReference type="Proteomes" id="UP000812440">
    <property type="component" value="Unassembled WGS sequence"/>
</dbReference>
<evidence type="ECO:0000256" key="1">
    <source>
        <dbReference type="SAM" id="MobiDB-lite"/>
    </source>
</evidence>
<dbReference type="PANTHER" id="PTHR14938:SF2">
    <property type="entry name" value="HCLS1-ASSOCIATED PROTEIN X-1"/>
    <property type="match status" value="1"/>
</dbReference>
<accession>A0A8T2IGV6</accession>
<dbReference type="GO" id="GO:0016529">
    <property type="term" value="C:sarcoplasmic reticulum"/>
    <property type="evidence" value="ECO:0007669"/>
    <property type="project" value="TreeGrafter"/>
</dbReference>
<dbReference type="AlphaFoldDB" id="A0A8T2IGV6"/>
<organism evidence="2 3">
    <name type="scientific">Hymenochirus boettgeri</name>
    <name type="common">Congo dwarf clawed frog</name>
    <dbReference type="NCBI Taxonomy" id="247094"/>
    <lineage>
        <taxon>Eukaryota</taxon>
        <taxon>Metazoa</taxon>
        <taxon>Chordata</taxon>
        <taxon>Craniata</taxon>
        <taxon>Vertebrata</taxon>
        <taxon>Euteleostomi</taxon>
        <taxon>Amphibia</taxon>
        <taxon>Batrachia</taxon>
        <taxon>Anura</taxon>
        <taxon>Pipoidea</taxon>
        <taxon>Pipidae</taxon>
        <taxon>Pipinae</taxon>
        <taxon>Hymenochirus</taxon>
    </lineage>
</organism>
<dbReference type="GO" id="GO:0005739">
    <property type="term" value="C:mitochondrion"/>
    <property type="evidence" value="ECO:0007669"/>
    <property type="project" value="TreeGrafter"/>
</dbReference>
<feature type="region of interest" description="Disordered" evidence="1">
    <location>
        <begin position="86"/>
        <end position="191"/>
    </location>
</feature>
<comment type="caution">
    <text evidence="2">The sequence shown here is derived from an EMBL/GenBank/DDBJ whole genome shotgun (WGS) entry which is preliminary data.</text>
</comment>
<feature type="compositionally biased region" description="Basic and acidic residues" evidence="1">
    <location>
        <begin position="203"/>
        <end position="218"/>
    </location>
</feature>
<feature type="compositionally biased region" description="Polar residues" evidence="1">
    <location>
        <begin position="123"/>
        <end position="133"/>
    </location>
</feature>
<dbReference type="GO" id="GO:0015629">
    <property type="term" value="C:actin cytoskeleton"/>
    <property type="evidence" value="ECO:0007669"/>
    <property type="project" value="TreeGrafter"/>
</dbReference>
<feature type="region of interest" description="Disordered" evidence="1">
    <location>
        <begin position="19"/>
        <end position="43"/>
    </location>
</feature>
<feature type="compositionally biased region" description="Basic and acidic residues" evidence="1">
    <location>
        <begin position="86"/>
        <end position="121"/>
    </location>
</feature>
<dbReference type="GO" id="GO:0043066">
    <property type="term" value="P:negative regulation of apoptotic process"/>
    <property type="evidence" value="ECO:0007669"/>
    <property type="project" value="InterPro"/>
</dbReference>
<feature type="compositionally biased region" description="Acidic residues" evidence="1">
    <location>
        <begin position="26"/>
        <end position="38"/>
    </location>
</feature>
<feature type="compositionally biased region" description="Low complexity" evidence="1">
    <location>
        <begin position="239"/>
        <end position="250"/>
    </location>
</feature>
<evidence type="ECO:0000313" key="3">
    <source>
        <dbReference type="Proteomes" id="UP000812440"/>
    </source>
</evidence>
<dbReference type="PANTHER" id="PTHR14938">
    <property type="entry name" value="HCLS1-ASSOCIATED PROTEIN X-1"/>
    <property type="match status" value="1"/>
</dbReference>
<dbReference type="OrthoDB" id="5562606at2759"/>
<evidence type="ECO:0008006" key="4">
    <source>
        <dbReference type="Google" id="ProtNLM"/>
    </source>
</evidence>
<reference evidence="2" key="1">
    <citation type="thesis" date="2020" institute="ProQuest LLC" country="789 East Eisenhower Parkway, Ann Arbor, MI, USA">
        <title>Comparative Genomics and Chromosome Evolution.</title>
        <authorList>
            <person name="Mudd A.B."/>
        </authorList>
    </citation>
    <scope>NUCLEOTIDE SEQUENCE</scope>
    <source>
        <strain evidence="2">Female2</strain>
        <tissue evidence="2">Blood</tissue>
    </source>
</reference>
<dbReference type="InterPro" id="IPR017248">
    <property type="entry name" value="HAX-1"/>
</dbReference>
<keyword evidence="3" id="KW-1185">Reference proteome</keyword>
<sequence>MSLFDLLRRFFEPGGRRDPFFGGMTMEDDEEEEEDDENIGYPFGGPPRFDFGFSFGPGRSPSNDIFGFDDFFRDFNELFVDFGSMAHRDRGGETPHQRPEPSERRSLRDFMLKYPDSHLPRDQPSSPQGQSADDMTRPPSRTPRGNYTWQEDRQVHVPYGIPRQDQDLDSEVSSRGLDTILRPSEPKSSSFFQSVSVIKVLRPDGTTEERRTVCDGEGNKTTTVTVRRGNEILSGETLGSEQPSGSSSSPDTRQPPDLSDSQTTLSRILHKWFSLR</sequence>
<feature type="region of interest" description="Disordered" evidence="1">
    <location>
        <begin position="203"/>
        <end position="263"/>
    </location>
</feature>
<dbReference type="EMBL" id="JAACNH010000381">
    <property type="protein sequence ID" value="KAG8431083.1"/>
    <property type="molecule type" value="Genomic_DNA"/>
</dbReference>
<dbReference type="GO" id="GO:0016324">
    <property type="term" value="C:apical plasma membrane"/>
    <property type="evidence" value="ECO:0007669"/>
    <property type="project" value="TreeGrafter"/>
</dbReference>
<evidence type="ECO:0000313" key="2">
    <source>
        <dbReference type="EMBL" id="KAG8431083.1"/>
    </source>
</evidence>
<proteinExistence type="predicted"/>